<dbReference type="AlphaFoldDB" id="A0A7Z2ZRC4"/>
<dbReference type="KEGG" id="mfy:HH212_02185"/>
<reference evidence="1 2" key="1">
    <citation type="submission" date="2020-04" db="EMBL/GenBank/DDBJ databases">
        <title>Genome sequencing of novel species.</title>
        <authorList>
            <person name="Heo J."/>
            <person name="Kim S.-J."/>
            <person name="Kim J.-S."/>
            <person name="Hong S.-B."/>
            <person name="Kwon S.-W."/>
        </authorList>
    </citation>
    <scope>NUCLEOTIDE SEQUENCE [LARGE SCALE GENOMIC DNA]</scope>
    <source>
        <strain evidence="1 2">GN2-R2</strain>
    </source>
</reference>
<dbReference type="RefSeq" id="WP_169433886.1">
    <property type="nucleotide sequence ID" value="NZ_CP051685.1"/>
</dbReference>
<proteinExistence type="predicted"/>
<protein>
    <submittedName>
        <fullName evidence="1">Uncharacterized protein</fullName>
    </submittedName>
</protein>
<keyword evidence="2" id="KW-1185">Reference proteome</keyword>
<sequence length="72" mass="8601">MSNYTMRPIDDVKAIEAACREWHFAAKTFYKHLREIEQGHLFPGEEFERLRSDLDVKRKRYLIMYNAPPKAA</sequence>
<dbReference type="Proteomes" id="UP000502415">
    <property type="component" value="Chromosome"/>
</dbReference>
<evidence type="ECO:0000313" key="1">
    <source>
        <dbReference type="EMBL" id="QJD98989.1"/>
    </source>
</evidence>
<gene>
    <name evidence="1" type="ORF">HH212_02185</name>
</gene>
<accession>A0A7Z2ZRC4</accession>
<name>A0A7Z2ZRC4_9BURK</name>
<organism evidence="1 2">
    <name type="scientific">Massilia forsythiae</name>
    <dbReference type="NCBI Taxonomy" id="2728020"/>
    <lineage>
        <taxon>Bacteria</taxon>
        <taxon>Pseudomonadati</taxon>
        <taxon>Pseudomonadota</taxon>
        <taxon>Betaproteobacteria</taxon>
        <taxon>Burkholderiales</taxon>
        <taxon>Oxalobacteraceae</taxon>
        <taxon>Telluria group</taxon>
        <taxon>Massilia</taxon>
    </lineage>
</organism>
<dbReference type="EMBL" id="CP051685">
    <property type="protein sequence ID" value="QJD98989.1"/>
    <property type="molecule type" value="Genomic_DNA"/>
</dbReference>
<evidence type="ECO:0000313" key="2">
    <source>
        <dbReference type="Proteomes" id="UP000502415"/>
    </source>
</evidence>